<keyword evidence="12" id="KW-0614">Plasmid</keyword>
<feature type="transmembrane region" description="Helical" evidence="9">
    <location>
        <begin position="129"/>
        <end position="149"/>
    </location>
</feature>
<evidence type="ECO:0000256" key="1">
    <source>
        <dbReference type="ARBA" id="ARBA00004651"/>
    </source>
</evidence>
<dbReference type="Gene3D" id="1.20.1640.10">
    <property type="entry name" value="Multidrug efflux transporter AcrB transmembrane domain"/>
    <property type="match status" value="1"/>
</dbReference>
<proteinExistence type="inferred from homology"/>
<dbReference type="PRINTS" id="PR01755">
    <property type="entry name" value="SECFTRNLCASE"/>
</dbReference>
<dbReference type="GO" id="GO:0005886">
    <property type="term" value="C:plasma membrane"/>
    <property type="evidence" value="ECO:0007669"/>
    <property type="project" value="UniProtKB-SubCell"/>
</dbReference>
<geneLocation type="plasmid" evidence="12 14">
    <name>19</name>
</geneLocation>
<dbReference type="PANTHER" id="PTHR30081:SF8">
    <property type="entry name" value="PROTEIN TRANSLOCASE SUBUNIT SECF"/>
    <property type="match status" value="1"/>
</dbReference>
<dbReference type="AlphaFoldDB" id="A0A0W0R1V2"/>
<keyword evidence="7 9" id="KW-0811">Translocation</keyword>
<dbReference type="EMBL" id="LR134428">
    <property type="protein sequence ID" value="VEH85620.1"/>
    <property type="molecule type" value="Genomic_DNA"/>
</dbReference>
<feature type="transmembrane region" description="Helical" evidence="9">
    <location>
        <begin position="186"/>
        <end position="208"/>
    </location>
</feature>
<dbReference type="GO" id="GO:0043952">
    <property type="term" value="P:protein transport by the Sec complex"/>
    <property type="evidence" value="ECO:0007669"/>
    <property type="project" value="UniProtKB-UniRule"/>
</dbReference>
<dbReference type="KEGG" id="ladl:NCTC12735_01255"/>
<dbReference type="PANTHER" id="PTHR30081">
    <property type="entry name" value="PROTEIN-EXPORT MEMBRANE PROTEIN SEC"/>
    <property type="match status" value="1"/>
</dbReference>
<comment type="subunit">
    <text evidence="9">Forms a complex with SecD. Part of the essential Sec protein translocation apparatus which comprises SecA, SecYEG and auxiliary proteins SecDF-YajC and YidC.</text>
</comment>
<dbReference type="PATRIC" id="fig|45056.6.peg.1800"/>
<feature type="transmembrane region" description="Helical" evidence="9">
    <location>
        <begin position="20"/>
        <end position="39"/>
    </location>
</feature>
<evidence type="ECO:0000256" key="3">
    <source>
        <dbReference type="ARBA" id="ARBA00022475"/>
    </source>
</evidence>
<dbReference type="Pfam" id="PF07549">
    <property type="entry name" value="Sec_GG"/>
    <property type="match status" value="1"/>
</dbReference>
<keyword evidence="6 9" id="KW-1133">Transmembrane helix</keyword>
<comment type="similarity">
    <text evidence="9">Belongs to the SecD/SecF family. SecF subfamily.</text>
</comment>
<dbReference type="Pfam" id="PF02355">
    <property type="entry name" value="SecD_SecF_C"/>
    <property type="match status" value="1"/>
</dbReference>
<protein>
    <recommendedName>
        <fullName evidence="9">Protein-export membrane protein SecF</fullName>
    </recommendedName>
</protein>
<keyword evidence="2 9" id="KW-0813">Transport</keyword>
<evidence type="ECO:0000256" key="9">
    <source>
        <dbReference type="HAMAP-Rule" id="MF_01464"/>
    </source>
</evidence>
<dbReference type="InterPro" id="IPR022813">
    <property type="entry name" value="SecD/SecF_arch_bac"/>
</dbReference>
<dbReference type="NCBIfam" id="TIGR00966">
    <property type="entry name" value="transloc_SecF"/>
    <property type="match status" value="1"/>
</dbReference>
<dbReference type="InterPro" id="IPR022646">
    <property type="entry name" value="SecD/SecF_CS"/>
</dbReference>
<keyword evidence="13" id="KW-1185">Reference proteome</keyword>
<keyword evidence="3 9" id="KW-1003">Cell membrane</keyword>
<reference evidence="12 14" key="2">
    <citation type="submission" date="2018-12" db="EMBL/GenBank/DDBJ databases">
        <authorList>
            <consortium name="Pathogen Informatics"/>
        </authorList>
    </citation>
    <scope>NUCLEOTIDE SEQUENCE [LARGE SCALE GENOMIC DNA]</scope>
    <source>
        <strain evidence="12 14">NCTC12735</strain>
        <plasmid evidence="14">19</plasmid>
    </source>
</reference>
<comment type="function">
    <text evidence="9">Part of the Sec protein translocase complex. Interacts with the SecYEG preprotein conducting channel. SecDF uses the proton motive force (PMF) to complete protein translocation after the ATP-dependent function of SecA.</text>
</comment>
<evidence type="ECO:0000313" key="13">
    <source>
        <dbReference type="Proteomes" id="UP000054859"/>
    </source>
</evidence>
<reference evidence="11 13" key="1">
    <citation type="submission" date="2015-11" db="EMBL/GenBank/DDBJ databases">
        <title>Identification of large and diverse effector repertoires of 38 Legionella species.</title>
        <authorList>
            <person name="Burstein D."/>
            <person name="Amaro F."/>
            <person name="Zusman T."/>
            <person name="Lifshitz Z."/>
            <person name="Cohen O."/>
            <person name="Gilbert J.A."/>
            <person name="Pupko T."/>
            <person name="Shuman H.A."/>
            <person name="Segal G."/>
        </authorList>
    </citation>
    <scope>NUCLEOTIDE SEQUENCE [LARGE SCALE GENOMIC DNA]</scope>
    <source>
        <strain evidence="11 13">1762-AUS-E</strain>
    </source>
</reference>
<evidence type="ECO:0000256" key="6">
    <source>
        <dbReference type="ARBA" id="ARBA00022989"/>
    </source>
</evidence>
<dbReference type="RefSeq" id="WP_058462818.1">
    <property type="nucleotide sequence ID" value="NZ_CAAAHS010000011.1"/>
</dbReference>
<accession>A0A0W0R1V2</accession>
<evidence type="ECO:0000256" key="2">
    <source>
        <dbReference type="ARBA" id="ARBA00022448"/>
    </source>
</evidence>
<dbReference type="InterPro" id="IPR022645">
    <property type="entry name" value="SecD/SecF_bac"/>
</dbReference>
<dbReference type="InterPro" id="IPR055344">
    <property type="entry name" value="SecD_SecF_C_bact"/>
</dbReference>
<comment type="subcellular location">
    <subcellularLocation>
        <location evidence="1 9">Cell membrane</location>
        <topology evidence="1 9">Multi-pass membrane protein</topology>
    </subcellularLocation>
</comment>
<dbReference type="GO" id="GO:0006605">
    <property type="term" value="P:protein targeting"/>
    <property type="evidence" value="ECO:0007669"/>
    <property type="project" value="UniProtKB-UniRule"/>
</dbReference>
<dbReference type="NCBIfam" id="TIGR00916">
    <property type="entry name" value="2A0604s01"/>
    <property type="match status" value="1"/>
</dbReference>
<keyword evidence="8 9" id="KW-0472">Membrane</keyword>
<dbReference type="GO" id="GO:0065002">
    <property type="term" value="P:intracellular protein transmembrane transport"/>
    <property type="evidence" value="ECO:0007669"/>
    <property type="project" value="UniProtKB-UniRule"/>
</dbReference>
<organism evidence="11 13">
    <name type="scientific">Legionella adelaidensis</name>
    <dbReference type="NCBI Taxonomy" id="45056"/>
    <lineage>
        <taxon>Bacteria</taxon>
        <taxon>Pseudomonadati</taxon>
        <taxon>Pseudomonadota</taxon>
        <taxon>Gammaproteobacteria</taxon>
        <taxon>Legionellales</taxon>
        <taxon>Legionellaceae</taxon>
        <taxon>Legionella</taxon>
    </lineage>
</organism>
<dbReference type="EMBL" id="LNKA01000016">
    <property type="protein sequence ID" value="KTC64937.1"/>
    <property type="molecule type" value="Genomic_DNA"/>
</dbReference>
<evidence type="ECO:0000256" key="7">
    <source>
        <dbReference type="ARBA" id="ARBA00023010"/>
    </source>
</evidence>
<feature type="transmembrane region" description="Helical" evidence="9">
    <location>
        <begin position="161"/>
        <end position="180"/>
    </location>
</feature>
<feature type="domain" description="Protein export membrane protein SecD/SecF C-terminal" evidence="10">
    <location>
        <begin position="112"/>
        <end position="286"/>
    </location>
</feature>
<evidence type="ECO:0000313" key="11">
    <source>
        <dbReference type="EMBL" id="KTC64937.1"/>
    </source>
</evidence>
<sequence length="305" mass="33616">MEFFNPNSKIDFMGARKWTALFSILIFVCSLAALVINGLKWGLDFTGGTQIEVTYPQAADLIKIRENLYTAGFKEAQVVSYGTSKDVLISIAPRDDFDQTILVEKVMQALPGAVKQRVDFVGPQVGQELATKGALAILVSLLATMIYIAMRFEYRLGFSSAVALIHDPVLILGIFAFFHIEFDLKALAGLLAVIGYSLNDTIVVFDRVRENFVKLRRSSPIEIMNISINQTLSRTIMTSVLTLFVVVALFIYGGETIHGFSLALIVGILVGTYSSIYVAGALAVVLGLDRKDFMPSQRKEIDDRP</sequence>
<feature type="transmembrane region" description="Helical" evidence="9">
    <location>
        <begin position="236"/>
        <end position="254"/>
    </location>
</feature>
<dbReference type="Proteomes" id="UP000054859">
    <property type="component" value="Unassembled WGS sequence"/>
</dbReference>
<keyword evidence="5 9" id="KW-0653">Protein transport</keyword>
<keyword evidence="4 9" id="KW-0812">Transmembrane</keyword>
<feature type="transmembrane region" description="Helical" evidence="9">
    <location>
        <begin position="260"/>
        <end position="288"/>
    </location>
</feature>
<evidence type="ECO:0000256" key="4">
    <source>
        <dbReference type="ARBA" id="ARBA00022692"/>
    </source>
</evidence>
<evidence type="ECO:0000256" key="8">
    <source>
        <dbReference type="ARBA" id="ARBA00023136"/>
    </source>
</evidence>
<evidence type="ECO:0000256" key="5">
    <source>
        <dbReference type="ARBA" id="ARBA00022927"/>
    </source>
</evidence>
<dbReference type="STRING" id="45056.Lade_1744"/>
<gene>
    <name evidence="9 11" type="primary">secF</name>
    <name evidence="11" type="ORF">Lade_1744</name>
    <name evidence="12" type="ORF">NCTC12735_01255</name>
</gene>
<dbReference type="Proteomes" id="UP000281170">
    <property type="component" value="Plasmid 19"/>
</dbReference>
<evidence type="ECO:0000259" key="10">
    <source>
        <dbReference type="Pfam" id="PF02355"/>
    </source>
</evidence>
<dbReference type="InterPro" id="IPR048634">
    <property type="entry name" value="SecD_SecF_C"/>
</dbReference>
<name>A0A0W0R1V2_9GAMM</name>
<evidence type="ECO:0000313" key="12">
    <source>
        <dbReference type="EMBL" id="VEH85620.1"/>
    </source>
</evidence>
<dbReference type="HAMAP" id="MF_01464_B">
    <property type="entry name" value="SecF_B"/>
    <property type="match status" value="1"/>
</dbReference>
<evidence type="ECO:0000313" key="14">
    <source>
        <dbReference type="Proteomes" id="UP000281170"/>
    </source>
</evidence>
<dbReference type="InterPro" id="IPR005665">
    <property type="entry name" value="SecF_bac"/>
</dbReference>
<dbReference type="SUPFAM" id="SSF82866">
    <property type="entry name" value="Multidrug efflux transporter AcrB transmembrane domain"/>
    <property type="match status" value="1"/>
</dbReference>
<dbReference type="OrthoDB" id="9774769at2"/>
<dbReference type="GO" id="GO:0015450">
    <property type="term" value="F:protein-transporting ATPase activity"/>
    <property type="evidence" value="ECO:0007669"/>
    <property type="project" value="InterPro"/>
</dbReference>